<dbReference type="GO" id="GO:0033499">
    <property type="term" value="P:galactose catabolic process via UDP-galactose, Leloir pathway"/>
    <property type="evidence" value="ECO:0007669"/>
    <property type="project" value="TreeGrafter"/>
</dbReference>
<evidence type="ECO:0000256" key="11">
    <source>
        <dbReference type="ARBA" id="ARBA00033067"/>
    </source>
</evidence>
<evidence type="ECO:0000256" key="4">
    <source>
        <dbReference type="ARBA" id="ARBA00007637"/>
    </source>
</evidence>
<evidence type="ECO:0000313" key="14">
    <source>
        <dbReference type="Proteomes" id="UP000536835"/>
    </source>
</evidence>
<dbReference type="InterPro" id="IPR005886">
    <property type="entry name" value="UDP_G4E"/>
</dbReference>
<evidence type="ECO:0000256" key="7">
    <source>
        <dbReference type="ARBA" id="ARBA00023027"/>
    </source>
</evidence>
<keyword evidence="7" id="KW-0520">NAD</keyword>
<gene>
    <name evidence="13" type="primary">galE</name>
    <name evidence="13" type="ORF">HK107_04335</name>
</gene>
<dbReference type="NCBIfam" id="TIGR01179">
    <property type="entry name" value="galE"/>
    <property type="match status" value="1"/>
</dbReference>
<dbReference type="EMBL" id="JABFCX010000002">
    <property type="protein sequence ID" value="NNU15545.1"/>
    <property type="molecule type" value="Genomic_DNA"/>
</dbReference>
<reference evidence="13 14" key="1">
    <citation type="submission" date="2020-05" db="EMBL/GenBank/DDBJ databases">
        <title>Parvularcula mediterraneae sp. nov., isolated from polypropylene straw from shallow seawater of the seashore of Laganas in Zakynthos island, Greece.</title>
        <authorList>
            <person name="Szabo I."/>
            <person name="Al-Omari J."/>
            <person name="Rado J."/>
            <person name="Szerdahelyi G.S."/>
        </authorList>
    </citation>
    <scope>NUCLEOTIDE SEQUENCE [LARGE SCALE GENOMIC DNA]</scope>
    <source>
        <strain evidence="13 14">ZS-1/3</strain>
    </source>
</reference>
<evidence type="ECO:0000256" key="8">
    <source>
        <dbReference type="ARBA" id="ARBA00023235"/>
    </source>
</evidence>
<evidence type="ECO:0000256" key="1">
    <source>
        <dbReference type="ARBA" id="ARBA00000083"/>
    </source>
</evidence>
<dbReference type="Gene3D" id="3.90.25.10">
    <property type="entry name" value="UDP-galactose 4-epimerase, domain 1"/>
    <property type="match status" value="1"/>
</dbReference>
<dbReference type="InterPro" id="IPR001509">
    <property type="entry name" value="Epimerase_deHydtase"/>
</dbReference>
<name>A0A7Y3W499_9PROT</name>
<comment type="similarity">
    <text evidence="4">Belongs to the NAD(P)-dependent epimerase/dehydratase family.</text>
</comment>
<comment type="cofactor">
    <cofactor evidence="2">
        <name>NAD(+)</name>
        <dbReference type="ChEBI" id="CHEBI:57540"/>
    </cofactor>
</comment>
<evidence type="ECO:0000256" key="3">
    <source>
        <dbReference type="ARBA" id="ARBA00004947"/>
    </source>
</evidence>
<dbReference type="AlphaFoldDB" id="A0A7Y3W499"/>
<sequence length="324" mass="34728">MSVIAVVGAASYEGRQLMLSLADEGRAHIGFDRRTSSKLEGDDPIERLNIESSTKLSEAFEKHGVTDVIHLPDRGTVAKSLKDPLDAFEMTLLPLMAVLRASATIGVKTFVLSSTASVYGTPERIPVPEKSTLKPISPLGAAAAGAERITTEVCRTQNIPLAILRYFNAAGADPDGRAAAADAPKHLITAAVKVALGHRKGPLKIYGNDYDTPDGTPMRDYVHVADVALAQIAAVDHLRSTGETVVLNCGYGEGASVQDVIHSVERVIGKELPVSIEGRREGDPSQLIADTAAIRQALGWRPRYNDLDLIVRTAIDWERKHGNA</sequence>
<evidence type="ECO:0000256" key="6">
    <source>
        <dbReference type="ARBA" id="ARBA00018569"/>
    </source>
</evidence>
<dbReference type="EC" id="5.1.3.2" evidence="5"/>
<dbReference type="UniPathway" id="UPA00214"/>
<evidence type="ECO:0000259" key="12">
    <source>
        <dbReference type="Pfam" id="PF01370"/>
    </source>
</evidence>
<dbReference type="Gene3D" id="3.40.50.720">
    <property type="entry name" value="NAD(P)-binding Rossmann-like Domain"/>
    <property type="match status" value="1"/>
</dbReference>
<protein>
    <recommendedName>
        <fullName evidence="6">UDP-glucose 4-epimerase</fullName>
        <ecNumber evidence="5">5.1.3.2</ecNumber>
    </recommendedName>
    <alternativeName>
        <fullName evidence="11">Galactowaldenase</fullName>
    </alternativeName>
    <alternativeName>
        <fullName evidence="10">UDP-galactose 4-epimerase</fullName>
    </alternativeName>
</protein>
<dbReference type="SUPFAM" id="SSF51735">
    <property type="entry name" value="NAD(P)-binding Rossmann-fold domains"/>
    <property type="match status" value="1"/>
</dbReference>
<keyword evidence="14" id="KW-1185">Reference proteome</keyword>
<comment type="catalytic activity">
    <reaction evidence="1">
        <text>UDP-alpha-D-glucose = UDP-alpha-D-galactose</text>
        <dbReference type="Rhea" id="RHEA:22168"/>
        <dbReference type="ChEBI" id="CHEBI:58885"/>
        <dbReference type="ChEBI" id="CHEBI:66914"/>
        <dbReference type="EC" id="5.1.3.2"/>
    </reaction>
</comment>
<keyword evidence="9" id="KW-0119">Carbohydrate metabolism</keyword>
<keyword evidence="8 13" id="KW-0413">Isomerase</keyword>
<dbReference type="Pfam" id="PF01370">
    <property type="entry name" value="Epimerase"/>
    <property type="match status" value="1"/>
</dbReference>
<evidence type="ECO:0000256" key="9">
    <source>
        <dbReference type="ARBA" id="ARBA00023277"/>
    </source>
</evidence>
<evidence type="ECO:0000256" key="10">
    <source>
        <dbReference type="ARBA" id="ARBA00031367"/>
    </source>
</evidence>
<dbReference type="PANTHER" id="PTHR43725">
    <property type="entry name" value="UDP-GLUCOSE 4-EPIMERASE"/>
    <property type="match status" value="1"/>
</dbReference>
<dbReference type="PANTHER" id="PTHR43725:SF53">
    <property type="entry name" value="UDP-ARABINOSE 4-EPIMERASE 1"/>
    <property type="match status" value="1"/>
</dbReference>
<evidence type="ECO:0000256" key="2">
    <source>
        <dbReference type="ARBA" id="ARBA00001911"/>
    </source>
</evidence>
<accession>A0A7Y3W499</accession>
<comment type="caution">
    <text evidence="13">The sequence shown here is derived from an EMBL/GenBank/DDBJ whole genome shotgun (WGS) entry which is preliminary data.</text>
</comment>
<comment type="pathway">
    <text evidence="3">Carbohydrate metabolism; galactose metabolism.</text>
</comment>
<evidence type="ECO:0000256" key="5">
    <source>
        <dbReference type="ARBA" id="ARBA00013189"/>
    </source>
</evidence>
<proteinExistence type="inferred from homology"/>
<dbReference type="Proteomes" id="UP000536835">
    <property type="component" value="Unassembled WGS sequence"/>
</dbReference>
<dbReference type="RefSeq" id="WP_173197084.1">
    <property type="nucleotide sequence ID" value="NZ_JABFCX010000002.1"/>
</dbReference>
<evidence type="ECO:0000313" key="13">
    <source>
        <dbReference type="EMBL" id="NNU15545.1"/>
    </source>
</evidence>
<dbReference type="InterPro" id="IPR036291">
    <property type="entry name" value="NAD(P)-bd_dom_sf"/>
</dbReference>
<dbReference type="GO" id="GO:0003978">
    <property type="term" value="F:UDP-glucose 4-epimerase activity"/>
    <property type="evidence" value="ECO:0007669"/>
    <property type="project" value="UniProtKB-EC"/>
</dbReference>
<feature type="domain" description="NAD-dependent epimerase/dehydratase" evidence="12">
    <location>
        <begin position="4"/>
        <end position="250"/>
    </location>
</feature>
<organism evidence="13 14">
    <name type="scientific">Parvularcula mediterranea</name>
    <dbReference type="NCBI Taxonomy" id="2732508"/>
    <lineage>
        <taxon>Bacteria</taxon>
        <taxon>Pseudomonadati</taxon>
        <taxon>Pseudomonadota</taxon>
        <taxon>Alphaproteobacteria</taxon>
        <taxon>Parvularculales</taxon>
        <taxon>Parvularculaceae</taxon>
        <taxon>Parvularcula</taxon>
    </lineage>
</organism>